<dbReference type="AlphaFoldDB" id="A0A497JGB6"/>
<evidence type="ECO:0000256" key="5">
    <source>
        <dbReference type="ARBA" id="ARBA00023027"/>
    </source>
</evidence>
<evidence type="ECO:0000256" key="3">
    <source>
        <dbReference type="ARBA" id="ARBA00022538"/>
    </source>
</evidence>
<keyword evidence="2" id="KW-0813">Transport</keyword>
<dbReference type="GO" id="GO:0005886">
    <property type="term" value="C:plasma membrane"/>
    <property type="evidence" value="ECO:0007669"/>
    <property type="project" value="InterPro"/>
</dbReference>
<dbReference type="PANTHER" id="PTHR43833:SF5">
    <property type="entry name" value="TRK SYSTEM POTASSIUM UPTAKE PROTEIN TRKA"/>
    <property type="match status" value="1"/>
</dbReference>
<gene>
    <name evidence="9" type="ORF">DRO07_01105</name>
</gene>
<evidence type="ECO:0000256" key="4">
    <source>
        <dbReference type="ARBA" id="ARBA00022958"/>
    </source>
</evidence>
<accession>A0A497JGB6</accession>
<dbReference type="InterPro" id="IPR006037">
    <property type="entry name" value="RCK_C"/>
</dbReference>
<dbReference type="InterPro" id="IPR050721">
    <property type="entry name" value="Trk_Ktr_HKT_K-transport"/>
</dbReference>
<dbReference type="Pfam" id="PF02254">
    <property type="entry name" value="TrkA_N"/>
    <property type="match status" value="1"/>
</dbReference>
<feature type="domain" description="RCK N-terminal" evidence="7">
    <location>
        <begin position="1"/>
        <end position="117"/>
    </location>
</feature>
<keyword evidence="6" id="KW-0406">Ion transport</keyword>
<dbReference type="PROSITE" id="PS51201">
    <property type="entry name" value="RCK_N"/>
    <property type="match status" value="1"/>
</dbReference>
<evidence type="ECO:0000256" key="1">
    <source>
        <dbReference type="ARBA" id="ARBA00003660"/>
    </source>
</evidence>
<dbReference type="PANTHER" id="PTHR43833">
    <property type="entry name" value="POTASSIUM CHANNEL PROTEIN 2-RELATED-RELATED"/>
    <property type="match status" value="1"/>
</dbReference>
<evidence type="ECO:0000313" key="10">
    <source>
        <dbReference type="Proteomes" id="UP000277633"/>
    </source>
</evidence>
<comment type="caution">
    <text evidence="9">The sequence shown here is derived from an EMBL/GenBank/DDBJ whole genome shotgun (WGS) entry which is preliminary data.</text>
</comment>
<evidence type="ECO:0000259" key="7">
    <source>
        <dbReference type="PROSITE" id="PS51201"/>
    </source>
</evidence>
<keyword evidence="4" id="KW-0630">Potassium</keyword>
<dbReference type="Pfam" id="PF02080">
    <property type="entry name" value="TrkA_C"/>
    <property type="match status" value="1"/>
</dbReference>
<dbReference type="Gene3D" id="3.40.50.720">
    <property type="entry name" value="NAD(P)-binding Rossmann-like Domain"/>
    <property type="match status" value="1"/>
</dbReference>
<dbReference type="EMBL" id="QMWO01000025">
    <property type="protein sequence ID" value="RLG70066.1"/>
    <property type="molecule type" value="Genomic_DNA"/>
</dbReference>
<protein>
    <submittedName>
        <fullName evidence="9">TrkA family potassium uptake protein</fullName>
    </submittedName>
</protein>
<dbReference type="GO" id="GO:0015079">
    <property type="term" value="F:potassium ion transmembrane transporter activity"/>
    <property type="evidence" value="ECO:0007669"/>
    <property type="project" value="InterPro"/>
</dbReference>
<evidence type="ECO:0000256" key="2">
    <source>
        <dbReference type="ARBA" id="ARBA00022448"/>
    </source>
</evidence>
<name>A0A497JGB6_9ARCH</name>
<dbReference type="PRINTS" id="PR00335">
    <property type="entry name" value="KUPTAKETRKA"/>
</dbReference>
<dbReference type="Proteomes" id="UP000277633">
    <property type="component" value="Unassembled WGS sequence"/>
</dbReference>
<keyword evidence="3" id="KW-0633">Potassium transport</keyword>
<sequence>MYVIVVGAGNLGYYLTQLLLEEGHDVVVIDKDPKACERISNELNVVATQGDATESKTHKKANVKECDALVALAGNDETNLVVSLIAKELGAKQVATRLGKVDYNERVLNKLGVDIVIHPEAAAAGYIEELITKPEVLDLAFISRGAAEIMEVEITEKSKIAHKKVSEIEHPSGSAIIAIYEGEKLIIPSTDTIIKPGTKVLILAKREIADKVRGLIA</sequence>
<keyword evidence="5" id="KW-0520">NAD</keyword>
<reference evidence="9 10" key="1">
    <citation type="submission" date="2018-06" db="EMBL/GenBank/DDBJ databases">
        <title>Extensive metabolic versatility and redundancy in microbially diverse, dynamic hydrothermal sediments.</title>
        <authorList>
            <person name="Dombrowski N."/>
            <person name="Teske A."/>
            <person name="Baker B.J."/>
        </authorList>
    </citation>
    <scope>NUCLEOTIDE SEQUENCE [LARGE SCALE GENOMIC DNA]</scope>
    <source>
        <strain evidence="9">B9_G13</strain>
    </source>
</reference>
<evidence type="ECO:0000313" key="9">
    <source>
        <dbReference type="EMBL" id="RLG70066.1"/>
    </source>
</evidence>
<dbReference type="InterPro" id="IPR003148">
    <property type="entry name" value="RCK_N"/>
</dbReference>
<dbReference type="SUPFAM" id="SSF51735">
    <property type="entry name" value="NAD(P)-binding Rossmann-fold domains"/>
    <property type="match status" value="1"/>
</dbReference>
<feature type="domain" description="RCK C-terminal" evidence="8">
    <location>
        <begin position="134"/>
        <end position="217"/>
    </location>
</feature>
<dbReference type="InterPro" id="IPR036721">
    <property type="entry name" value="RCK_C_sf"/>
</dbReference>
<dbReference type="InterPro" id="IPR006036">
    <property type="entry name" value="K_uptake_TrkA"/>
</dbReference>
<organism evidence="9 10">
    <name type="scientific">Candidatus Iainarchaeum sp</name>
    <dbReference type="NCBI Taxonomy" id="3101447"/>
    <lineage>
        <taxon>Archaea</taxon>
        <taxon>Candidatus Iainarchaeota</taxon>
        <taxon>Candidatus Iainarchaeia</taxon>
        <taxon>Candidatus Iainarchaeales</taxon>
        <taxon>Candidatus Iainarchaeaceae</taxon>
        <taxon>Candidatus Iainarchaeum</taxon>
    </lineage>
</organism>
<evidence type="ECO:0000259" key="8">
    <source>
        <dbReference type="PROSITE" id="PS51202"/>
    </source>
</evidence>
<evidence type="ECO:0000256" key="6">
    <source>
        <dbReference type="ARBA" id="ARBA00023065"/>
    </source>
</evidence>
<comment type="function">
    <text evidence="1">Part of a potassium transport system.</text>
</comment>
<dbReference type="SUPFAM" id="SSF116726">
    <property type="entry name" value="TrkA C-terminal domain-like"/>
    <property type="match status" value="1"/>
</dbReference>
<dbReference type="Gene3D" id="3.30.70.1450">
    <property type="entry name" value="Regulator of K+ conductance, C-terminal domain"/>
    <property type="match status" value="1"/>
</dbReference>
<dbReference type="InterPro" id="IPR036291">
    <property type="entry name" value="NAD(P)-bd_dom_sf"/>
</dbReference>
<proteinExistence type="predicted"/>
<dbReference type="PROSITE" id="PS51202">
    <property type="entry name" value="RCK_C"/>
    <property type="match status" value="1"/>
</dbReference>